<dbReference type="Pfam" id="PF12966">
    <property type="entry name" value="AtpR"/>
    <property type="match status" value="1"/>
</dbReference>
<dbReference type="EMBL" id="QQAV01000015">
    <property type="protein sequence ID" value="RDI18200.1"/>
    <property type="molecule type" value="Genomic_DNA"/>
</dbReference>
<comment type="caution">
    <text evidence="2">The sequence shown here is derived from an EMBL/GenBank/DDBJ whole genome shotgun (WGS) entry which is preliminary data.</text>
</comment>
<keyword evidence="1" id="KW-1133">Transmembrane helix</keyword>
<feature type="transmembrane region" description="Helical" evidence="1">
    <location>
        <begin position="12"/>
        <end position="29"/>
    </location>
</feature>
<evidence type="ECO:0000313" key="3">
    <source>
        <dbReference type="Proteomes" id="UP000255265"/>
    </source>
</evidence>
<name>A0A370F5V1_9BURK</name>
<reference evidence="2 3" key="1">
    <citation type="submission" date="2018-07" db="EMBL/GenBank/DDBJ databases">
        <title>Genomic Encyclopedia of Type Strains, Phase IV (KMG-IV): sequencing the most valuable type-strain genomes for metagenomic binning, comparative biology and taxonomic classification.</title>
        <authorList>
            <person name="Goeker M."/>
        </authorList>
    </citation>
    <scope>NUCLEOTIDE SEQUENCE [LARGE SCALE GENOMIC DNA]</scope>
    <source>
        <strain evidence="2 3">DSM 21352</strain>
    </source>
</reference>
<dbReference type="RefSeq" id="WP_114804759.1">
    <property type="nucleotide sequence ID" value="NZ_QQAV01000015.1"/>
</dbReference>
<dbReference type="InterPro" id="IPR017581">
    <property type="entry name" value="AtpR-like"/>
</dbReference>
<accession>A0A370F5V1</accession>
<feature type="transmembrane region" description="Helical" evidence="1">
    <location>
        <begin position="69"/>
        <end position="86"/>
    </location>
</feature>
<sequence length="91" mass="9323">MTLFPFDPSAGLGWLLAAAAGMALGWLHFRSLASVTRLLVAGRAAGVALHVGRWLLLVALLLLCARTSTGALLAATAGVMGGRAIALRRTA</sequence>
<protein>
    <submittedName>
        <fullName evidence="2">F1-F0 ATPase (N-ATPase) AtpR subunit</fullName>
    </submittedName>
</protein>
<feature type="transmembrane region" description="Helical" evidence="1">
    <location>
        <begin position="41"/>
        <end position="63"/>
    </location>
</feature>
<proteinExistence type="predicted"/>
<keyword evidence="1" id="KW-0472">Membrane</keyword>
<gene>
    <name evidence="2" type="ORF">DFR41_115118</name>
</gene>
<evidence type="ECO:0000256" key="1">
    <source>
        <dbReference type="SAM" id="Phobius"/>
    </source>
</evidence>
<keyword evidence="1" id="KW-0812">Transmembrane</keyword>
<keyword evidence="3" id="KW-1185">Reference proteome</keyword>
<dbReference type="AlphaFoldDB" id="A0A370F5V1"/>
<dbReference type="Proteomes" id="UP000255265">
    <property type="component" value="Unassembled WGS sequence"/>
</dbReference>
<organism evidence="2 3">
    <name type="scientific">Pseudacidovorax intermedius</name>
    <dbReference type="NCBI Taxonomy" id="433924"/>
    <lineage>
        <taxon>Bacteria</taxon>
        <taxon>Pseudomonadati</taxon>
        <taxon>Pseudomonadota</taxon>
        <taxon>Betaproteobacteria</taxon>
        <taxon>Burkholderiales</taxon>
        <taxon>Comamonadaceae</taxon>
        <taxon>Pseudacidovorax</taxon>
    </lineage>
</organism>
<evidence type="ECO:0000313" key="2">
    <source>
        <dbReference type="EMBL" id="RDI18200.1"/>
    </source>
</evidence>